<feature type="region of interest" description="Disordered" evidence="1">
    <location>
        <begin position="12"/>
        <end position="54"/>
    </location>
</feature>
<organism evidence="2 3">
    <name type="scientific">Cytospora mali</name>
    <name type="common">Apple Valsa canker fungus</name>
    <name type="synonym">Valsa mali</name>
    <dbReference type="NCBI Taxonomy" id="578113"/>
    <lineage>
        <taxon>Eukaryota</taxon>
        <taxon>Fungi</taxon>
        <taxon>Dikarya</taxon>
        <taxon>Ascomycota</taxon>
        <taxon>Pezizomycotina</taxon>
        <taxon>Sordariomycetes</taxon>
        <taxon>Sordariomycetidae</taxon>
        <taxon>Diaporthales</taxon>
        <taxon>Cytosporaceae</taxon>
        <taxon>Cytospora</taxon>
    </lineage>
</organism>
<evidence type="ECO:0000313" key="2">
    <source>
        <dbReference type="EMBL" id="KUI62272.1"/>
    </source>
</evidence>
<proteinExistence type="predicted"/>
<protein>
    <recommendedName>
        <fullName evidence="4">PX domain-containing protein</fullName>
    </recommendedName>
</protein>
<dbReference type="GO" id="GO:0035091">
    <property type="term" value="F:phosphatidylinositol binding"/>
    <property type="evidence" value="ECO:0007669"/>
    <property type="project" value="InterPro"/>
</dbReference>
<keyword evidence="3" id="KW-1185">Reference proteome</keyword>
<dbReference type="InterPro" id="IPR036871">
    <property type="entry name" value="PX_dom_sf"/>
</dbReference>
<dbReference type="Proteomes" id="UP000078576">
    <property type="component" value="Unassembled WGS sequence"/>
</dbReference>
<evidence type="ECO:0008006" key="4">
    <source>
        <dbReference type="Google" id="ProtNLM"/>
    </source>
</evidence>
<evidence type="ECO:0000313" key="3">
    <source>
        <dbReference type="Proteomes" id="UP000078576"/>
    </source>
</evidence>
<dbReference type="AlphaFoldDB" id="A0A194VE51"/>
<accession>A0A194VE51</accession>
<dbReference type="OrthoDB" id="4576988at2759"/>
<sequence>MLYLITNPRQQRALPPWTASNQPPNVAPKMQLPQQSQDQDQDQDQPHAPNPLLRPQLHSRKCHHTYNATRCLPRAVWVRSARTREEDSVLVYEVLLYYDHNRACTVYRTWDDFRQLRAGLGSWGEKAPTFCSMQDFEGVQRFLCEAVDKKGWEVAMEYFLCRRIDDCLGG</sequence>
<dbReference type="SUPFAM" id="SSF64268">
    <property type="entry name" value="PX domain"/>
    <property type="match status" value="1"/>
</dbReference>
<reference evidence="3" key="1">
    <citation type="submission" date="2014-12" db="EMBL/GenBank/DDBJ databases">
        <title>Genome Sequence of Valsa Canker Pathogens Uncovers a Specific Adaption of Colonization on Woody Bark.</title>
        <authorList>
            <person name="Yin Z."/>
            <person name="Liu H."/>
            <person name="Gao X."/>
            <person name="Li Z."/>
            <person name="Song N."/>
            <person name="Ke X."/>
            <person name="Dai Q."/>
            <person name="Wu Y."/>
            <person name="Sun Y."/>
            <person name="Xu J.-R."/>
            <person name="Kang Z.K."/>
            <person name="Wang L."/>
            <person name="Huang L."/>
        </authorList>
    </citation>
    <scope>NUCLEOTIDE SEQUENCE [LARGE SCALE GENOMIC DNA]</scope>
    <source>
        <strain evidence="3">SXYL134</strain>
    </source>
</reference>
<name>A0A194VE51_CYTMA</name>
<gene>
    <name evidence="2" type="ORF">VP1G_09386</name>
</gene>
<evidence type="ECO:0000256" key="1">
    <source>
        <dbReference type="SAM" id="MobiDB-lite"/>
    </source>
</evidence>
<dbReference type="EMBL" id="KN714805">
    <property type="protein sequence ID" value="KUI62272.1"/>
    <property type="molecule type" value="Genomic_DNA"/>
</dbReference>